<evidence type="ECO:0000259" key="10">
    <source>
        <dbReference type="Pfam" id="PF22431"/>
    </source>
</evidence>
<dbReference type="OrthoDB" id="4034328at2759"/>
<evidence type="ECO:0000256" key="6">
    <source>
        <dbReference type="ARBA" id="ARBA00023136"/>
    </source>
</evidence>
<dbReference type="AlphaFoldDB" id="A0A1G4MF09"/>
<keyword evidence="6" id="KW-0472">Membrane</keyword>
<evidence type="ECO:0000256" key="1">
    <source>
        <dbReference type="ARBA" id="ARBA00004395"/>
    </source>
</evidence>
<evidence type="ECO:0000256" key="7">
    <source>
        <dbReference type="ARBA" id="ARBA00031344"/>
    </source>
</evidence>
<dbReference type="Pfam" id="PF22431">
    <property type="entry name" value="COG2p_C"/>
    <property type="match status" value="1"/>
</dbReference>
<protein>
    <recommendedName>
        <fullName evidence="2">Conserved oligomeric Golgi complex subunit 2</fullName>
    </recommendedName>
    <alternativeName>
        <fullName evidence="7">Component of oligomeric Golgi complex 2</fullName>
    </alternativeName>
</protein>
<keyword evidence="4" id="KW-0653">Protein transport</keyword>
<evidence type="ECO:0000313" key="12">
    <source>
        <dbReference type="Proteomes" id="UP000190831"/>
    </source>
</evidence>
<evidence type="ECO:0000256" key="2">
    <source>
        <dbReference type="ARBA" id="ARBA00020977"/>
    </source>
</evidence>
<proteinExistence type="predicted"/>
<dbReference type="GO" id="GO:0000139">
    <property type="term" value="C:Golgi membrane"/>
    <property type="evidence" value="ECO:0007669"/>
    <property type="project" value="UniProtKB-SubCell"/>
</dbReference>
<evidence type="ECO:0000256" key="5">
    <source>
        <dbReference type="ARBA" id="ARBA00023034"/>
    </source>
</evidence>
<organism evidence="11 12">
    <name type="scientific">Lachancea fermentati</name>
    <name type="common">Zygosaccharomyces fermentati</name>
    <dbReference type="NCBI Taxonomy" id="4955"/>
    <lineage>
        <taxon>Eukaryota</taxon>
        <taxon>Fungi</taxon>
        <taxon>Dikarya</taxon>
        <taxon>Ascomycota</taxon>
        <taxon>Saccharomycotina</taxon>
        <taxon>Saccharomycetes</taxon>
        <taxon>Saccharomycetales</taxon>
        <taxon>Saccharomycetaceae</taxon>
        <taxon>Lachancea</taxon>
    </lineage>
</organism>
<keyword evidence="8" id="KW-0175">Coiled coil</keyword>
<name>A0A1G4MF09_LACFM</name>
<dbReference type="Proteomes" id="UP000190831">
    <property type="component" value="Chromosome F"/>
</dbReference>
<accession>A0A1G4MF09</accession>
<dbReference type="GO" id="GO:0015031">
    <property type="term" value="P:protein transport"/>
    <property type="evidence" value="ECO:0007669"/>
    <property type="project" value="UniProtKB-KW"/>
</dbReference>
<dbReference type="EMBL" id="LT598490">
    <property type="protein sequence ID" value="SCW02371.1"/>
    <property type="molecule type" value="Genomic_DNA"/>
</dbReference>
<dbReference type="Gene3D" id="1.20.58.1240">
    <property type="match status" value="1"/>
</dbReference>
<reference evidence="12" key="1">
    <citation type="submission" date="2016-03" db="EMBL/GenBank/DDBJ databases">
        <authorList>
            <person name="Devillers H."/>
        </authorList>
    </citation>
    <scope>NUCLEOTIDE SEQUENCE [LARGE SCALE GENOMIC DNA]</scope>
</reference>
<evidence type="ECO:0000259" key="9">
    <source>
        <dbReference type="Pfam" id="PF06148"/>
    </source>
</evidence>
<feature type="coiled-coil region" evidence="8">
    <location>
        <begin position="92"/>
        <end position="119"/>
    </location>
</feature>
<evidence type="ECO:0000313" key="11">
    <source>
        <dbReference type="EMBL" id="SCW02371.1"/>
    </source>
</evidence>
<comment type="subcellular location">
    <subcellularLocation>
        <location evidence="1">Golgi apparatus membrane</location>
        <topology evidence="1">Peripheral membrane protein</topology>
    </subcellularLocation>
</comment>
<dbReference type="InterPro" id="IPR024602">
    <property type="entry name" value="COG_su2_N"/>
</dbReference>
<evidence type="ECO:0000256" key="4">
    <source>
        <dbReference type="ARBA" id="ARBA00022927"/>
    </source>
</evidence>
<keyword evidence="3" id="KW-0813">Transport</keyword>
<dbReference type="OMA" id="YVHHLRN"/>
<gene>
    <name evidence="11" type="ORF">LAFE_0F04962G</name>
</gene>
<evidence type="ECO:0000256" key="8">
    <source>
        <dbReference type="SAM" id="Coils"/>
    </source>
</evidence>
<dbReference type="Pfam" id="PF06148">
    <property type="entry name" value="COG2_N"/>
    <property type="match status" value="1"/>
</dbReference>
<feature type="domain" description="Conserved oligomeric Golgi complex subunit 2 C-terminal" evidence="10">
    <location>
        <begin position="98"/>
        <end position="236"/>
    </location>
</feature>
<feature type="domain" description="Conserved oligomeric Golgi complex subunit 2 N-terminal" evidence="9">
    <location>
        <begin position="29"/>
        <end position="81"/>
    </location>
</feature>
<keyword evidence="5" id="KW-0333">Golgi apparatus</keyword>
<keyword evidence="12" id="KW-1185">Reference proteome</keyword>
<evidence type="ECO:0000256" key="3">
    <source>
        <dbReference type="ARBA" id="ARBA00022448"/>
    </source>
</evidence>
<sequence length="248" mass="28796">MDVLDENWDFPLTKDVSRDLFSSYTDEECFDVDTFLLENKFQFVPLDSLTKELHTLTGKMDQALLEEMQDSYTDYMELCASYSEENDTKHELQLVQQDLIKFRAELKALTDENMATTKEVIIDTLEYLDGLNNLSRLLNDHTILHKSLGLAEELCHGLQTLCEDEEELESLLCCDLIKQLHTLIQQIYIALSRVGKISSPIVNQLRNEYLGVLQQFRACLCILSDRCNKDPTKYQEITQLLVAIYRYE</sequence>
<dbReference type="InterPro" id="IPR054494">
    <property type="entry name" value="COG2_C"/>
</dbReference>
<dbReference type="STRING" id="4955.A0A1G4MF09"/>